<dbReference type="InterPro" id="IPR009100">
    <property type="entry name" value="AcylCoA_DH/oxidase_NM_dom_sf"/>
</dbReference>
<keyword evidence="5" id="KW-0560">Oxidoreductase</keyword>
<dbReference type="Pfam" id="PF02771">
    <property type="entry name" value="Acyl-CoA_dh_N"/>
    <property type="match status" value="1"/>
</dbReference>
<feature type="domain" description="Acyl-CoA dehydrogenase/oxidase N-terminal" evidence="8">
    <location>
        <begin position="7"/>
        <end position="116"/>
    </location>
</feature>
<dbReference type="InterPro" id="IPR006091">
    <property type="entry name" value="Acyl-CoA_Oxase/DH_mid-dom"/>
</dbReference>
<proteinExistence type="inferred from homology"/>
<evidence type="ECO:0000313" key="10">
    <source>
        <dbReference type="EMBL" id="TNU96171.1"/>
    </source>
</evidence>
<dbReference type="PIRSF" id="PIRSF016578">
    <property type="entry name" value="HsaA"/>
    <property type="match status" value="1"/>
</dbReference>
<dbReference type="InterPro" id="IPR037069">
    <property type="entry name" value="AcylCoA_DH/ox_N_sf"/>
</dbReference>
<comment type="similarity">
    <text evidence="2 5">Belongs to the acyl-CoA dehydrogenase family.</text>
</comment>
<evidence type="ECO:0000259" key="6">
    <source>
        <dbReference type="Pfam" id="PF00441"/>
    </source>
</evidence>
<dbReference type="AlphaFoldDB" id="A0A369MFT3"/>
<name>A0A369MFT3_EGGLN</name>
<evidence type="ECO:0000256" key="1">
    <source>
        <dbReference type="ARBA" id="ARBA00001974"/>
    </source>
</evidence>
<feature type="domain" description="Acyl-CoA dehydrogenase/oxidase C-terminal" evidence="6">
    <location>
        <begin position="230"/>
        <end position="384"/>
    </location>
</feature>
<dbReference type="SUPFAM" id="SSF56645">
    <property type="entry name" value="Acyl-CoA dehydrogenase NM domain-like"/>
    <property type="match status" value="1"/>
</dbReference>
<keyword evidence="3 5" id="KW-0285">Flavoprotein</keyword>
<evidence type="ECO:0000313" key="11">
    <source>
        <dbReference type="Proteomes" id="UP000253970"/>
    </source>
</evidence>
<dbReference type="GO" id="GO:0050660">
    <property type="term" value="F:flavin adenine dinucleotide binding"/>
    <property type="evidence" value="ECO:0007669"/>
    <property type="project" value="InterPro"/>
</dbReference>
<evidence type="ECO:0000259" key="8">
    <source>
        <dbReference type="Pfam" id="PF02771"/>
    </source>
</evidence>
<dbReference type="EMBL" id="PPTU01000014">
    <property type="protein sequence ID" value="RDB69403.1"/>
    <property type="molecule type" value="Genomic_DNA"/>
</dbReference>
<dbReference type="PANTHER" id="PTHR43884:SF40">
    <property type="entry name" value="ACYL-COA DEHYDROGENASE"/>
    <property type="match status" value="1"/>
</dbReference>
<dbReference type="Pfam" id="PF00441">
    <property type="entry name" value="Acyl-CoA_dh_1"/>
    <property type="match status" value="1"/>
</dbReference>
<dbReference type="Proteomes" id="UP000253970">
    <property type="component" value="Unassembled WGS sequence"/>
</dbReference>
<dbReference type="RefSeq" id="WP_114534221.1">
    <property type="nucleotide sequence ID" value="NZ_CP089337.1"/>
</dbReference>
<gene>
    <name evidence="9" type="ORF">C1875_09955</name>
    <name evidence="10" type="ORF">FIC87_00340</name>
</gene>
<reference evidence="10" key="3">
    <citation type="submission" date="2019-06" db="EMBL/GenBank/DDBJ databases">
        <authorList>
            <person name="Bisanz J.E."/>
            <person name="Turnbaugh P.J."/>
        </authorList>
    </citation>
    <scope>NUCLEOTIDE SEQUENCE</scope>
    <source>
        <strain evidence="10">SECO-MT75m2</strain>
    </source>
</reference>
<dbReference type="InterPro" id="IPR036250">
    <property type="entry name" value="AcylCo_DH-like_C"/>
</dbReference>
<protein>
    <submittedName>
        <fullName evidence="9">Acyl-CoA dehydrogenase</fullName>
    </submittedName>
</protein>
<evidence type="ECO:0000313" key="12">
    <source>
        <dbReference type="Proteomes" id="UP000312594"/>
    </source>
</evidence>
<comment type="caution">
    <text evidence="9">The sequence shown here is derived from an EMBL/GenBank/DDBJ whole genome shotgun (WGS) entry which is preliminary data.</text>
</comment>
<dbReference type="Pfam" id="PF02770">
    <property type="entry name" value="Acyl-CoA_dh_M"/>
    <property type="match status" value="1"/>
</dbReference>
<accession>A0A369MFT3</accession>
<evidence type="ECO:0000256" key="3">
    <source>
        <dbReference type="ARBA" id="ARBA00022630"/>
    </source>
</evidence>
<feature type="domain" description="Acyl-CoA oxidase/dehydrogenase middle" evidence="7">
    <location>
        <begin position="122"/>
        <end position="218"/>
    </location>
</feature>
<dbReference type="InterPro" id="IPR013786">
    <property type="entry name" value="AcylCoA_DH/ox_N"/>
</dbReference>
<dbReference type="InterPro" id="IPR046373">
    <property type="entry name" value="Acyl-CoA_Oxase/DH_mid-dom_sf"/>
</dbReference>
<dbReference type="Gene3D" id="2.40.110.10">
    <property type="entry name" value="Butyryl-CoA Dehydrogenase, subunit A, domain 2"/>
    <property type="match status" value="1"/>
</dbReference>
<dbReference type="InterPro" id="IPR009075">
    <property type="entry name" value="AcylCo_DH/oxidase_C"/>
</dbReference>
<dbReference type="GO" id="GO:0003995">
    <property type="term" value="F:acyl-CoA dehydrogenase activity"/>
    <property type="evidence" value="ECO:0007669"/>
    <property type="project" value="TreeGrafter"/>
</dbReference>
<dbReference type="SUPFAM" id="SSF47203">
    <property type="entry name" value="Acyl-CoA dehydrogenase C-terminal domain-like"/>
    <property type="match status" value="1"/>
</dbReference>
<dbReference type="Proteomes" id="UP000312594">
    <property type="component" value="Unassembled WGS sequence"/>
</dbReference>
<reference evidence="9 11" key="2">
    <citation type="journal article" date="2018" name="Elife">
        <title>Discovery and characterization of a prevalent human gut bacterial enzyme sufficient for the inactivation of a family of plant toxins.</title>
        <authorList>
            <person name="Koppel N."/>
            <person name="Bisanz J.E."/>
            <person name="Pandelia M.E."/>
            <person name="Turnbaugh P.J."/>
            <person name="Balskus E.P."/>
        </authorList>
    </citation>
    <scope>NUCLEOTIDE SEQUENCE [LARGE SCALE GENOMIC DNA]</scope>
    <source>
        <strain evidence="9 11">W1 BHI 6</strain>
    </source>
</reference>
<dbReference type="PANTHER" id="PTHR43884">
    <property type="entry name" value="ACYL-COA DEHYDROGENASE"/>
    <property type="match status" value="1"/>
</dbReference>
<sequence length="404" mass="45843">MSKLTPEEFREYLKTVRALAEGPFEEMQKEVEVTNKFPQEFIDLAIENNLYRYALPEEYGGWGFTEKEILQVQEEFSRGPGGMRMHLHYAADLNWRILDDYGCPELKAEYMHKFCDKSVFTCFALTEQTGGTGADVHTTAMKDENGNYVLNGEKWLISHTDVAQFAYVIAVTDPEKTGDERLSAFFVPMDAPGFELVPMPHMMGCRGAGHAGFKMEDVVLEPKYRLGEEGQGMEVAMHSLAISRVHIADSNLGMCQRMLEMSLARARDRVTFGKPINQRQAIKMKLANMATMTHALRTMVIDFAEDYDLDHRNPYIAEKAAMCKLFSIDAVKLVSDEMLEIFGGDGYFEDSPYGPTERLYRDCRALWLEEGSPTIQRITIAREVEKHDGAVEYPALDWIAGTDL</sequence>
<evidence type="ECO:0000259" key="7">
    <source>
        <dbReference type="Pfam" id="PF02770"/>
    </source>
</evidence>
<dbReference type="Gene3D" id="1.20.140.10">
    <property type="entry name" value="Butyryl-CoA Dehydrogenase, subunit A, domain 3"/>
    <property type="match status" value="1"/>
</dbReference>
<keyword evidence="4 5" id="KW-0274">FAD</keyword>
<dbReference type="EMBL" id="VEVP01000001">
    <property type="protein sequence ID" value="TNU96171.1"/>
    <property type="molecule type" value="Genomic_DNA"/>
</dbReference>
<evidence type="ECO:0000256" key="2">
    <source>
        <dbReference type="ARBA" id="ARBA00009347"/>
    </source>
</evidence>
<evidence type="ECO:0000256" key="5">
    <source>
        <dbReference type="RuleBase" id="RU362125"/>
    </source>
</evidence>
<evidence type="ECO:0000313" key="9">
    <source>
        <dbReference type="EMBL" id="RDB69403.1"/>
    </source>
</evidence>
<evidence type="ECO:0000256" key="4">
    <source>
        <dbReference type="ARBA" id="ARBA00022827"/>
    </source>
</evidence>
<organism evidence="9 11">
    <name type="scientific">Eggerthella lenta</name>
    <name type="common">Eubacterium lentum</name>
    <dbReference type="NCBI Taxonomy" id="84112"/>
    <lineage>
        <taxon>Bacteria</taxon>
        <taxon>Bacillati</taxon>
        <taxon>Actinomycetota</taxon>
        <taxon>Coriobacteriia</taxon>
        <taxon>Eggerthellales</taxon>
        <taxon>Eggerthellaceae</taxon>
        <taxon>Eggerthella</taxon>
    </lineage>
</organism>
<dbReference type="CDD" id="cd00567">
    <property type="entry name" value="ACAD"/>
    <property type="match status" value="1"/>
</dbReference>
<reference evidence="10 12" key="1">
    <citation type="journal article" date="2005" name="Appl. Environ. Microbiol.">
        <title>Intestinal bacterial communities that produce active estrogen-like compounds enterodiol and enterolactone in humans.</title>
        <authorList>
            <person name="Clavel T."/>
            <person name="Henderson G."/>
            <person name="Alpert C.A."/>
            <person name="Philippe C."/>
            <person name="Rigottier-Gois L."/>
            <person name="Dore J."/>
            <person name="Blaut M."/>
        </authorList>
    </citation>
    <scope>NUCLEOTIDE SEQUENCE [LARGE SCALE GENOMIC DNA]</scope>
    <source>
        <strain evidence="10 12">SECO-MT75m2</strain>
    </source>
</reference>
<comment type="cofactor">
    <cofactor evidence="1 5">
        <name>FAD</name>
        <dbReference type="ChEBI" id="CHEBI:57692"/>
    </cofactor>
</comment>
<dbReference type="Gene3D" id="1.10.540.10">
    <property type="entry name" value="Acyl-CoA dehydrogenase/oxidase, N-terminal domain"/>
    <property type="match status" value="1"/>
</dbReference>